<protein>
    <submittedName>
        <fullName evidence="1">Uncharacterized protein</fullName>
    </submittedName>
</protein>
<evidence type="ECO:0000313" key="1">
    <source>
        <dbReference type="EMBL" id="PPS22435.1"/>
    </source>
</evidence>
<dbReference type="EMBL" id="JJMJ01000071">
    <property type="protein sequence ID" value="PPS22435.1"/>
    <property type="molecule type" value="Genomic_DNA"/>
</dbReference>
<name>A0ABX5B576_9SPIR</name>
<dbReference type="Proteomes" id="UP000238924">
    <property type="component" value="Unassembled WGS sequence"/>
</dbReference>
<comment type="caution">
    <text evidence="1">The sequence shown here is derived from an EMBL/GenBank/DDBJ whole genome shotgun (WGS) entry which is preliminary data.</text>
</comment>
<reference evidence="1 2" key="1">
    <citation type="submission" date="2014-04" db="EMBL/GenBank/DDBJ databases">
        <title>Whole genome sequence of 'Brachyspira hampsonii' D13-03603F2.</title>
        <authorList>
            <person name="Patterson A.H."/>
            <person name="Chaban B."/>
            <person name="Fernando C."/>
            <person name="Harding J.C."/>
            <person name="Hill J.E."/>
        </authorList>
    </citation>
    <scope>NUCLEOTIDE SEQUENCE [LARGE SCALE GENOMIC DNA]</scope>
    <source>
        <strain evidence="1 2">D13-03603F2</strain>
    </source>
</reference>
<dbReference type="RefSeq" id="WP_104618242.1">
    <property type="nucleotide sequence ID" value="NZ_JAWLPZ010000006.1"/>
</dbReference>
<gene>
    <name evidence="1" type="ORF">DJ52_04990</name>
</gene>
<organism evidence="1 2">
    <name type="scientific">Brachyspira murdochii</name>
    <dbReference type="NCBI Taxonomy" id="84378"/>
    <lineage>
        <taxon>Bacteria</taxon>
        <taxon>Pseudomonadati</taxon>
        <taxon>Spirochaetota</taxon>
        <taxon>Spirochaetia</taxon>
        <taxon>Brachyspirales</taxon>
        <taxon>Brachyspiraceae</taxon>
        <taxon>Brachyspira</taxon>
    </lineage>
</organism>
<accession>A0ABX5B576</accession>
<proteinExistence type="predicted"/>
<evidence type="ECO:0000313" key="2">
    <source>
        <dbReference type="Proteomes" id="UP000238924"/>
    </source>
</evidence>
<sequence length="179" mass="21290">MNNNTEWLIEFKDNSYFRLSENQFYIKNQKNYEVCKDNKDNKNSYGGMKEMDFCYCHDSCIDLIECKSVNKPQNYKWDCTDKALHSSALIKTALYSKNNYVFEVLNKLNKNYSGDEELKIYVIFEKLDAKSKTHFIDISKEIEDSIKKFLICPLGKMWNIKEVQVLDYETAKNKLQYIK</sequence>
<keyword evidence="2" id="KW-1185">Reference proteome</keyword>